<protein>
    <submittedName>
        <fullName evidence="1">Uncharacterized protein</fullName>
    </submittedName>
</protein>
<reference evidence="1 2" key="1">
    <citation type="journal article" date="2022" name="DNA Res.">
        <title>Chromosomal-level genome assembly of the orchid tree Bauhinia variegata (Leguminosae; Cercidoideae) supports the allotetraploid origin hypothesis of Bauhinia.</title>
        <authorList>
            <person name="Zhong Y."/>
            <person name="Chen Y."/>
            <person name="Zheng D."/>
            <person name="Pang J."/>
            <person name="Liu Y."/>
            <person name="Luo S."/>
            <person name="Meng S."/>
            <person name="Qian L."/>
            <person name="Wei D."/>
            <person name="Dai S."/>
            <person name="Zhou R."/>
        </authorList>
    </citation>
    <scope>NUCLEOTIDE SEQUENCE [LARGE SCALE GENOMIC DNA]</scope>
    <source>
        <strain evidence="1">BV-YZ2020</strain>
    </source>
</reference>
<proteinExistence type="predicted"/>
<name>A0ACB9LX75_BAUVA</name>
<organism evidence="1 2">
    <name type="scientific">Bauhinia variegata</name>
    <name type="common">Purple orchid tree</name>
    <name type="synonym">Phanera variegata</name>
    <dbReference type="NCBI Taxonomy" id="167791"/>
    <lineage>
        <taxon>Eukaryota</taxon>
        <taxon>Viridiplantae</taxon>
        <taxon>Streptophyta</taxon>
        <taxon>Embryophyta</taxon>
        <taxon>Tracheophyta</taxon>
        <taxon>Spermatophyta</taxon>
        <taxon>Magnoliopsida</taxon>
        <taxon>eudicotyledons</taxon>
        <taxon>Gunneridae</taxon>
        <taxon>Pentapetalae</taxon>
        <taxon>rosids</taxon>
        <taxon>fabids</taxon>
        <taxon>Fabales</taxon>
        <taxon>Fabaceae</taxon>
        <taxon>Cercidoideae</taxon>
        <taxon>Cercideae</taxon>
        <taxon>Bauhiniinae</taxon>
        <taxon>Bauhinia</taxon>
    </lineage>
</organism>
<keyword evidence="2" id="KW-1185">Reference proteome</keyword>
<dbReference type="EMBL" id="CM039435">
    <property type="protein sequence ID" value="KAI4316233.1"/>
    <property type="molecule type" value="Genomic_DNA"/>
</dbReference>
<sequence>MSPRSSPLYCLVFLLTFSSGIQAFNITRLLGQYPEFGAFNQYIIDSKLVGQINGRRTITVLAIDNSSIASISSRSKDAIKAIISTHVILDYYDEKKLMDLQGSSAILTTLYQASGIAIRRQGFINVAVFDGEVVFGSAVKGAPLNSKLVKTVATQPYNISVLQVTAPIIPPGIDAQSPWPAPGAETPLPHRKPKTPSTGDYDAAAESPEDAEAEAEAPTDAATPTPTPAPAPGPADKAADEDADDDGSKPHNGSTRTQMGLLESMVMGLVSLFVAL</sequence>
<evidence type="ECO:0000313" key="2">
    <source>
        <dbReference type="Proteomes" id="UP000828941"/>
    </source>
</evidence>
<evidence type="ECO:0000313" key="1">
    <source>
        <dbReference type="EMBL" id="KAI4316233.1"/>
    </source>
</evidence>
<accession>A0ACB9LX75</accession>
<gene>
    <name evidence="1" type="ORF">L6164_024232</name>
</gene>
<dbReference type="Proteomes" id="UP000828941">
    <property type="component" value="Chromosome 10"/>
</dbReference>
<comment type="caution">
    <text evidence="1">The sequence shown here is derived from an EMBL/GenBank/DDBJ whole genome shotgun (WGS) entry which is preliminary data.</text>
</comment>